<keyword evidence="3" id="KW-1185">Reference proteome</keyword>
<dbReference type="VEuPathDB" id="TrichDB:TRFO_01317"/>
<evidence type="ECO:0000313" key="2">
    <source>
        <dbReference type="EMBL" id="OHT07181.1"/>
    </source>
</evidence>
<protein>
    <recommendedName>
        <fullName evidence="1">DUF3447 domain-containing protein</fullName>
    </recommendedName>
</protein>
<dbReference type="InterPro" id="IPR020683">
    <property type="entry name" value="DUF3447"/>
</dbReference>
<evidence type="ECO:0000313" key="3">
    <source>
        <dbReference type="Proteomes" id="UP000179807"/>
    </source>
</evidence>
<accession>A0A1J4KCJ8</accession>
<proteinExistence type="predicted"/>
<sequence length="391" mass="46884">MDNFFADFKDNIDDLSFLSQKIFDYFENIDDDKEEEVCDKLIYYIKRKNIKEDQNKYSSFLHFLAFASLVRPYIKNINQKVIKIINILIEHFELASSFIPKVIFDIFIKNHYIILHLLQRDIIPIDCLKRELNRKERFIHLWFFLPEMMYFPELLSNKDFAQKCTNWDKCCKDIKKSRDNIINVNDLALVMIQNDDIEQFIQFASQTNLDINTQIENIFNLGMMCDFSLDLFQNLSLIECSMLFGSLQIFKYLLLNYASISDSSLKYAIIGGNYEIIHLLENHHYIFNKECIEISIIFHQQELYEYLVQMKINKNQHSISRHNLVQIAISNFNFRCLQKLLNEFQSGFLDDYQKHEMMEFINPSSMPIFIEYLLKKSYIDLKTRTTVLFYY</sequence>
<dbReference type="Pfam" id="PF11929">
    <property type="entry name" value="DUF3447"/>
    <property type="match status" value="1"/>
</dbReference>
<feature type="domain" description="DUF3447" evidence="1">
    <location>
        <begin position="259"/>
        <end position="323"/>
    </location>
</feature>
<dbReference type="RefSeq" id="XP_068360317.1">
    <property type="nucleotide sequence ID" value="XM_068490032.1"/>
</dbReference>
<gene>
    <name evidence="2" type="ORF">TRFO_01317</name>
</gene>
<dbReference type="AlphaFoldDB" id="A0A1J4KCJ8"/>
<dbReference type="Proteomes" id="UP000179807">
    <property type="component" value="Unassembled WGS sequence"/>
</dbReference>
<organism evidence="2 3">
    <name type="scientific">Tritrichomonas foetus</name>
    <dbReference type="NCBI Taxonomy" id="1144522"/>
    <lineage>
        <taxon>Eukaryota</taxon>
        <taxon>Metamonada</taxon>
        <taxon>Parabasalia</taxon>
        <taxon>Tritrichomonadida</taxon>
        <taxon>Tritrichomonadidae</taxon>
        <taxon>Tritrichomonas</taxon>
    </lineage>
</organism>
<dbReference type="InterPro" id="IPR036770">
    <property type="entry name" value="Ankyrin_rpt-contain_sf"/>
</dbReference>
<dbReference type="OrthoDB" id="10667561at2759"/>
<dbReference type="PANTHER" id="PTHR24159">
    <property type="match status" value="1"/>
</dbReference>
<dbReference type="EMBL" id="MLAK01000704">
    <property type="protein sequence ID" value="OHT07181.1"/>
    <property type="molecule type" value="Genomic_DNA"/>
</dbReference>
<dbReference type="PANTHER" id="PTHR24159:SF5">
    <property type="entry name" value="ANK_REP_REGION DOMAIN-CONTAINING PROTEIN"/>
    <property type="match status" value="1"/>
</dbReference>
<evidence type="ECO:0000259" key="1">
    <source>
        <dbReference type="Pfam" id="PF11929"/>
    </source>
</evidence>
<dbReference type="GeneID" id="94824736"/>
<comment type="caution">
    <text evidence="2">The sequence shown here is derived from an EMBL/GenBank/DDBJ whole genome shotgun (WGS) entry which is preliminary data.</text>
</comment>
<reference evidence="2" key="1">
    <citation type="submission" date="2016-10" db="EMBL/GenBank/DDBJ databases">
        <authorList>
            <person name="Benchimol M."/>
            <person name="Almeida L.G."/>
            <person name="Vasconcelos A.T."/>
            <person name="Perreira-Neves A."/>
            <person name="Rosa I.A."/>
            <person name="Tasca T."/>
            <person name="Bogo M.R."/>
            <person name="de Souza W."/>
        </authorList>
    </citation>
    <scope>NUCLEOTIDE SEQUENCE [LARGE SCALE GENOMIC DNA]</scope>
    <source>
        <strain evidence="2">K</strain>
    </source>
</reference>
<name>A0A1J4KCJ8_9EUKA</name>
<dbReference type="SUPFAM" id="SSF48403">
    <property type="entry name" value="Ankyrin repeat"/>
    <property type="match status" value="1"/>
</dbReference>